<feature type="compositionally biased region" description="Pro residues" evidence="5">
    <location>
        <begin position="1448"/>
        <end position="1458"/>
    </location>
</feature>
<evidence type="ECO:0000313" key="8">
    <source>
        <dbReference type="Proteomes" id="UP000000305"/>
    </source>
</evidence>
<dbReference type="InterPro" id="IPR057945">
    <property type="entry name" value="TPR_ZSWIM8"/>
</dbReference>
<dbReference type="STRING" id="6669.E9G3M5"/>
<feature type="region of interest" description="Disordered" evidence="5">
    <location>
        <begin position="1443"/>
        <end position="1485"/>
    </location>
</feature>
<dbReference type="FunCoup" id="E9G3M5">
    <property type="interactions" value="631"/>
</dbReference>
<dbReference type="Pfam" id="PF04434">
    <property type="entry name" value="SWIM"/>
    <property type="match status" value="1"/>
</dbReference>
<dbReference type="InParanoid" id="E9G3M5"/>
<keyword evidence="8" id="KW-1185">Reference proteome</keyword>
<dbReference type="Pfam" id="PF21055">
    <property type="entry name" value="ZSWIM4-8_C"/>
    <property type="match status" value="1"/>
</dbReference>
<gene>
    <name evidence="7" type="ORF">DAPPUDRAFT_45613</name>
</gene>
<dbReference type="OrthoDB" id="10013584at2759"/>
<dbReference type="EMBL" id="GL732531">
    <property type="protein sequence ID" value="EFX85957.1"/>
    <property type="molecule type" value="Genomic_DNA"/>
</dbReference>
<dbReference type="GO" id="GO:0031462">
    <property type="term" value="C:Cul2-RING ubiquitin ligase complex"/>
    <property type="evidence" value="ECO:0000318"/>
    <property type="project" value="GO_Central"/>
</dbReference>
<dbReference type="KEGG" id="dpx:DAPPUDRAFT_45613"/>
<dbReference type="Proteomes" id="UP000000305">
    <property type="component" value="Unassembled WGS sequence"/>
</dbReference>
<keyword evidence="2 4" id="KW-0863">Zinc-finger</keyword>
<feature type="compositionally biased region" description="Pro residues" evidence="5">
    <location>
        <begin position="1472"/>
        <end position="1481"/>
    </location>
</feature>
<protein>
    <recommendedName>
        <fullName evidence="6">SWIM-type domain-containing protein</fullName>
    </recommendedName>
</protein>
<sequence length="1717" mass="187362">MSFDDSDRFEEDSLCSWGSEPESLCNNWRGWKKPLIVTTTLNSPLLASNQRRAEGELHVLSLSELCSRVVAAHIAFEVVEQAWQPVPEPLQLRIAFWSFPDNEEDIRLYSCLANGAADEFNKGENLYKSRAVKEPLQIGFHLSASVVSPSQQTAQGKSNTFNVAVTFDRRRITSCNCTCASRAFWCAHVVAVCLYRIHQSHLVTLRAPVSESLSRLQRDQLQKFAQYLISELPQQILPTAQRLLDELLSAQPSAINTVCGAPDPTAGASASEQTSWCLDENTLHENIRKILIKFCVPSPTVFSDVNYLSSTAPPAAAEWSSLLRPLRGREPEGMWNLLSIVREMFKRHDRNAVPLLEVLTEEIMSCEQIMVWWFNTKVALHNGSAAGYGSGIKASNLGSQSQASQHACSSLCDEVVILWRLAALNPGLSGEERDLLRQQFSEWHVKVIDKVTKSKGLTVNATHGAPHVVAGNGAGPSTPRRTSQSFKAEVEVFTGFKPSVEACYLSWDDYPVPGVTYTQGHRLYHCPFTCFRHTETHGRFDIGPINSSSAVITNDLPVHMLQRRAVVQGDYAQAMDDIRHERERIGGFHAASPLVRPEREMDRAGNRSSVSSEGFCENEGDPGVEAFEPALPSGLRDLTRQDSDDPALGSDTNEPEVLAVDSCTSTDKEKSSPEDFDADSDWSGVDARLKNPRLEGSSNNEVVLPSGSGLLAGSSRDTDDLASLSASPREFRTMALPAAQGAVPREPCVVTVPNRNGGVFGELKPLDDPLEILFARAEGLHAHGHSAEACELGIQLATELLANPPDLLVELPPVITKNGKKKKTNPACHQISCLASATLAKCAFLCTVLAENPDYYHLAFRVGMFGLELARPPATTKPLEVKLAHQESELVTLLKRIPLGKCHLELSILREKAEQLRDGILRSRGDALLPLSLATFIFEALVTASGTQPVRAPFYSTHRLPTDETLGFEAAVSALGLKANVSEADHPLLCEGTRRQRGDLAVMLLVHYKDDADKLAKIMEKLLDRQVHPLYKAPLLSSFYTNNPTPMGQTCSSNRQMRQRREGIEAGMIAISLDSNSSAHGAGPSQTSGGATASNLAPSFSRNSTGVMGPCGGKINRFKNKRLYPSVPNQPSEASAHFMFELAKTVLLKAGGNSSTSLFTQPINSQNPRGPIRALQMCAFQIGLYALGLHNCVSAKWLSRTYSSHVSWITGQAMEIGSQALWFLISTWEGHLTPPEVASIADRASRGHEANMVRAAAELALSCLPHAHALNPNEIQRAILQCKEQSSEMLERACLAVESAAKGGGVYPEVLFRVARCWHELYEQRMPSARRGARVLPSIEQPPPPIPLHVPPCSMQQPQANMAGVGVPVPYAMTSIVPFPLAYSFLSGTAPGPNPPAQIPGVPVNFLAPNGAGGATPNATFSYAPPIPGLQYFPSVTCPMPMGTTSAPPNPPPGPSPLMPMSVGPAQGTNNRPPPPLPPPGCQVTLQPLIHTPNSTTHQAPPLFVQQSQVNSVRSPPTAAGSLPNQALTPTQLHFLLAAYRVGIVALETLGRRAHDDRPQARYSRNPPYGEDVKWLLSVAKKLGTDYLQQFCVVTVNSVVSPFVLHEIAVEAAHFFAYTGATPPNPYMQHLRSRVLTPLIQKCHQMYIQCINHKLYHLNPTDYDDFLTIIQTARTAFHLIPTGPMQFNEFLQSIQKSKSCTKDLWGRLMAIIRQPAV</sequence>
<feature type="domain" description="SWIM-type" evidence="6">
    <location>
        <begin position="161"/>
        <end position="197"/>
    </location>
</feature>
<dbReference type="eggNOG" id="KOG3615">
    <property type="taxonomic scope" value="Eukaryota"/>
</dbReference>
<dbReference type="InterPro" id="IPR048370">
    <property type="entry name" value="ZSWIM4-8_C"/>
</dbReference>
<dbReference type="Pfam" id="PF25572">
    <property type="entry name" value="TPR_ZSWIM8"/>
    <property type="match status" value="1"/>
</dbReference>
<dbReference type="PANTHER" id="PTHR22619">
    <property type="entry name" value="ZINC FINGER SWIM DOMAIN CONTAINING PROTEIN 4, 5, 6"/>
    <property type="match status" value="1"/>
</dbReference>
<dbReference type="PANTHER" id="PTHR22619:SF1">
    <property type="entry name" value="ZINC FINGER SWIM DOMAIN-CONTAINING PROTEIN 8"/>
    <property type="match status" value="1"/>
</dbReference>
<dbReference type="PROSITE" id="PS50966">
    <property type="entry name" value="ZF_SWIM"/>
    <property type="match status" value="1"/>
</dbReference>
<dbReference type="HOGENOM" id="CLU_001052_0_0_1"/>
<organism evidence="7 8">
    <name type="scientific">Daphnia pulex</name>
    <name type="common">Water flea</name>
    <dbReference type="NCBI Taxonomy" id="6669"/>
    <lineage>
        <taxon>Eukaryota</taxon>
        <taxon>Metazoa</taxon>
        <taxon>Ecdysozoa</taxon>
        <taxon>Arthropoda</taxon>
        <taxon>Crustacea</taxon>
        <taxon>Branchiopoda</taxon>
        <taxon>Diplostraca</taxon>
        <taxon>Cladocera</taxon>
        <taxon>Anomopoda</taxon>
        <taxon>Daphniidae</taxon>
        <taxon>Daphnia</taxon>
    </lineage>
</organism>
<keyword evidence="3" id="KW-0862">Zinc</keyword>
<name>E9G3M5_DAPPU</name>
<evidence type="ECO:0000256" key="4">
    <source>
        <dbReference type="PROSITE-ProRule" id="PRU00325"/>
    </source>
</evidence>
<evidence type="ECO:0000313" key="7">
    <source>
        <dbReference type="EMBL" id="EFX85957.1"/>
    </source>
</evidence>
<feature type="compositionally biased region" description="Low complexity" evidence="5">
    <location>
        <begin position="704"/>
        <end position="715"/>
    </location>
</feature>
<feature type="region of interest" description="Disordered" evidence="5">
    <location>
        <begin position="1075"/>
        <end position="1097"/>
    </location>
</feature>
<dbReference type="PhylomeDB" id="E9G3M5"/>
<dbReference type="InterPro" id="IPR007527">
    <property type="entry name" value="Znf_SWIM"/>
</dbReference>
<reference evidence="7 8" key="1">
    <citation type="journal article" date="2011" name="Science">
        <title>The ecoresponsive genome of Daphnia pulex.</title>
        <authorList>
            <person name="Colbourne J.K."/>
            <person name="Pfrender M.E."/>
            <person name="Gilbert D."/>
            <person name="Thomas W.K."/>
            <person name="Tucker A."/>
            <person name="Oakley T.H."/>
            <person name="Tokishita S."/>
            <person name="Aerts A."/>
            <person name="Arnold G.J."/>
            <person name="Basu M.K."/>
            <person name="Bauer D.J."/>
            <person name="Caceres C.E."/>
            <person name="Carmel L."/>
            <person name="Casola C."/>
            <person name="Choi J.H."/>
            <person name="Detter J.C."/>
            <person name="Dong Q."/>
            <person name="Dusheyko S."/>
            <person name="Eads B.D."/>
            <person name="Frohlich T."/>
            <person name="Geiler-Samerotte K.A."/>
            <person name="Gerlach D."/>
            <person name="Hatcher P."/>
            <person name="Jogdeo S."/>
            <person name="Krijgsveld J."/>
            <person name="Kriventseva E.V."/>
            <person name="Kultz D."/>
            <person name="Laforsch C."/>
            <person name="Lindquist E."/>
            <person name="Lopez J."/>
            <person name="Manak J.R."/>
            <person name="Muller J."/>
            <person name="Pangilinan J."/>
            <person name="Patwardhan R.P."/>
            <person name="Pitluck S."/>
            <person name="Pritham E.J."/>
            <person name="Rechtsteiner A."/>
            <person name="Rho M."/>
            <person name="Rogozin I.B."/>
            <person name="Sakarya O."/>
            <person name="Salamov A."/>
            <person name="Schaack S."/>
            <person name="Shapiro H."/>
            <person name="Shiga Y."/>
            <person name="Skalitzky C."/>
            <person name="Smith Z."/>
            <person name="Souvorov A."/>
            <person name="Sung W."/>
            <person name="Tang Z."/>
            <person name="Tsuchiya D."/>
            <person name="Tu H."/>
            <person name="Vos H."/>
            <person name="Wang M."/>
            <person name="Wolf Y.I."/>
            <person name="Yamagata H."/>
            <person name="Yamada T."/>
            <person name="Ye Y."/>
            <person name="Shaw J.R."/>
            <person name="Andrews J."/>
            <person name="Crease T.J."/>
            <person name="Tang H."/>
            <person name="Lucas S.M."/>
            <person name="Robertson H.M."/>
            <person name="Bork P."/>
            <person name="Koonin E.V."/>
            <person name="Zdobnov E.M."/>
            <person name="Grigoriev I.V."/>
            <person name="Lynch M."/>
            <person name="Boore J.L."/>
        </authorList>
    </citation>
    <scope>NUCLEOTIDE SEQUENCE [LARGE SCALE GENOMIC DNA]</scope>
</reference>
<feature type="region of interest" description="Disordered" evidence="5">
    <location>
        <begin position="589"/>
        <end position="721"/>
    </location>
</feature>
<evidence type="ECO:0000256" key="3">
    <source>
        <dbReference type="ARBA" id="ARBA00022833"/>
    </source>
</evidence>
<evidence type="ECO:0000259" key="6">
    <source>
        <dbReference type="PROSITE" id="PS50966"/>
    </source>
</evidence>
<accession>E9G3M5</accession>
<feature type="compositionally biased region" description="Basic and acidic residues" evidence="5">
    <location>
        <begin position="596"/>
        <end position="605"/>
    </location>
</feature>
<evidence type="ECO:0000256" key="5">
    <source>
        <dbReference type="SAM" id="MobiDB-lite"/>
    </source>
</evidence>
<keyword evidence="1" id="KW-0479">Metal-binding</keyword>
<evidence type="ECO:0000256" key="2">
    <source>
        <dbReference type="ARBA" id="ARBA00022771"/>
    </source>
</evidence>
<proteinExistence type="predicted"/>
<dbReference type="OMA" id="HNLSYPP"/>
<dbReference type="GO" id="GO:0008270">
    <property type="term" value="F:zinc ion binding"/>
    <property type="evidence" value="ECO:0007669"/>
    <property type="project" value="UniProtKB-KW"/>
</dbReference>
<evidence type="ECO:0000256" key="1">
    <source>
        <dbReference type="ARBA" id="ARBA00022723"/>
    </source>
</evidence>